<dbReference type="SUPFAM" id="SSF52540">
    <property type="entry name" value="P-loop containing nucleoside triphosphate hydrolases"/>
    <property type="match status" value="1"/>
</dbReference>
<dbReference type="Pfam" id="PF13469">
    <property type="entry name" value="Sulfotransfer_3"/>
    <property type="match status" value="1"/>
</dbReference>
<dbReference type="EMBL" id="JBELQC010000001">
    <property type="protein sequence ID" value="MFL9839906.1"/>
    <property type="molecule type" value="Genomic_DNA"/>
</dbReference>
<dbReference type="RefSeq" id="WP_408076868.1">
    <property type="nucleotide sequence ID" value="NZ_JBELQC010000001.1"/>
</dbReference>
<evidence type="ECO:0000313" key="1">
    <source>
        <dbReference type="EMBL" id="MFL9839906.1"/>
    </source>
</evidence>
<reference evidence="1 2" key="1">
    <citation type="submission" date="2024-06" db="EMBL/GenBank/DDBJ databases">
        <authorList>
            <person name="Kaempfer P."/>
            <person name="Viver T."/>
        </authorList>
    </citation>
    <scope>NUCLEOTIDE SEQUENCE [LARGE SCALE GENOMIC DNA]</scope>
    <source>
        <strain evidence="1 2">ST-64</strain>
    </source>
</reference>
<proteinExistence type="predicted"/>
<organism evidence="1 2">
    <name type="scientific">Sphingomonas plantiphila</name>
    <dbReference type="NCBI Taxonomy" id="3163295"/>
    <lineage>
        <taxon>Bacteria</taxon>
        <taxon>Pseudomonadati</taxon>
        <taxon>Pseudomonadota</taxon>
        <taxon>Alphaproteobacteria</taxon>
        <taxon>Sphingomonadales</taxon>
        <taxon>Sphingomonadaceae</taxon>
        <taxon>Sphingomonas</taxon>
    </lineage>
</organism>
<dbReference type="Proteomes" id="UP001629244">
    <property type="component" value="Unassembled WGS sequence"/>
</dbReference>
<gene>
    <name evidence="1" type="ORF">ABS767_02920</name>
</gene>
<name>A0ABW8YI16_9SPHN</name>
<protein>
    <submittedName>
        <fullName evidence="1">Sulfotransferase</fullName>
    </submittedName>
</protein>
<dbReference type="InterPro" id="IPR027417">
    <property type="entry name" value="P-loop_NTPase"/>
</dbReference>
<comment type="caution">
    <text evidence="1">The sequence shown here is derived from an EMBL/GenBank/DDBJ whole genome shotgun (WGS) entry which is preliminary data.</text>
</comment>
<sequence>MIHADSDSHPLRVPGVAHDLERLVQTHLFVIGPNNSGSTFLRRAFENSRHSWNLDREGQHMAGFSGPRTRGSGKALIWNATPERRAEFADPAAFDWERSRRAWYFHAFARDPGASVFVTSSPPFLLQVEALRTGFRDARFIFLTRDPYAIAEGVLRRAAQQQIAADEDIVDVVAAHVIRCLADQKRNQTDFASCGIALRYEDMCADPARSAQAVRALVPALDDFTLEGAVAVKGMYREPLRDMNAQQLARMPIATRARLTERFREHETLLADFGYQLVP</sequence>
<evidence type="ECO:0000313" key="2">
    <source>
        <dbReference type="Proteomes" id="UP001629244"/>
    </source>
</evidence>
<dbReference type="Gene3D" id="3.40.50.300">
    <property type="entry name" value="P-loop containing nucleotide triphosphate hydrolases"/>
    <property type="match status" value="1"/>
</dbReference>
<accession>A0ABW8YI16</accession>
<keyword evidence="2" id="KW-1185">Reference proteome</keyword>